<sequence length="119" mass="13857">MVYQVHVGDGFKKKRMKRTNSFFKTPGEAISEALAFKEKMDVTYQNEIIWDYSRKIKGTVEKMKILKGYLKGDKKTDAFYLQITSVEHLDEYNVVTPKKPKKISTKDKKVVSQVTKLFV</sequence>
<organism evidence="1 2">
    <name type="scientific">Litchfieldia luteola</name>
    <dbReference type="NCBI Taxonomy" id="682179"/>
    <lineage>
        <taxon>Bacteria</taxon>
        <taxon>Bacillati</taxon>
        <taxon>Bacillota</taxon>
        <taxon>Bacilli</taxon>
        <taxon>Bacillales</taxon>
        <taxon>Bacillaceae</taxon>
        <taxon>Litchfieldia</taxon>
    </lineage>
</organism>
<keyword evidence="2" id="KW-1185">Reference proteome</keyword>
<accession>A0ABR9QPZ0</accession>
<protein>
    <submittedName>
        <fullName evidence="1">Uncharacterized protein</fullName>
    </submittedName>
</protein>
<dbReference type="Proteomes" id="UP001516662">
    <property type="component" value="Unassembled WGS sequence"/>
</dbReference>
<dbReference type="EMBL" id="JADCLJ010000025">
    <property type="protein sequence ID" value="MBE4910542.1"/>
    <property type="molecule type" value="Genomic_DNA"/>
</dbReference>
<comment type="caution">
    <text evidence="1">The sequence shown here is derived from an EMBL/GenBank/DDBJ whole genome shotgun (WGS) entry which is preliminary data.</text>
</comment>
<evidence type="ECO:0000313" key="1">
    <source>
        <dbReference type="EMBL" id="MBE4910542.1"/>
    </source>
</evidence>
<gene>
    <name evidence="1" type="ORF">IMZ08_21115</name>
</gene>
<proteinExistence type="predicted"/>
<reference evidence="1 2" key="1">
    <citation type="submission" date="2020-10" db="EMBL/GenBank/DDBJ databases">
        <title>Bacillus sp. HD4P25, an endophyte from a halophyte.</title>
        <authorList>
            <person name="Sun J.-Q."/>
        </authorList>
    </citation>
    <scope>NUCLEOTIDE SEQUENCE [LARGE SCALE GENOMIC DNA]</scope>
    <source>
        <strain evidence="1 2">YIM 93174</strain>
    </source>
</reference>
<name>A0ABR9QPZ0_9BACI</name>
<evidence type="ECO:0000313" key="2">
    <source>
        <dbReference type="Proteomes" id="UP001516662"/>
    </source>
</evidence>